<dbReference type="AlphaFoldDB" id="A0A2A9NBG0"/>
<proteinExistence type="predicted"/>
<reference evidence="2 3" key="1">
    <citation type="submission" date="2014-02" db="EMBL/GenBank/DDBJ databases">
        <title>Transposable element dynamics among asymbiotic and ectomycorrhizal Amanita fungi.</title>
        <authorList>
            <consortium name="DOE Joint Genome Institute"/>
            <person name="Hess J."/>
            <person name="Skrede I."/>
            <person name="Wolfe B."/>
            <person name="LaButti K."/>
            <person name="Ohm R.A."/>
            <person name="Grigoriev I.V."/>
            <person name="Pringle A."/>
        </authorList>
    </citation>
    <scope>NUCLEOTIDE SEQUENCE [LARGE SCALE GENOMIC DNA]</scope>
    <source>
        <strain evidence="2 3">SKay4041</strain>
    </source>
</reference>
<sequence>MRLTRVFAPLGIIVALSTVPQIVQAGPILYGICQTGCNSLAVICYAAGGVVFGTVLAATAPAAILACNAAQGSCMALCAVTVLPLPTP</sequence>
<dbReference type="Proteomes" id="UP000242287">
    <property type="component" value="Unassembled WGS sequence"/>
</dbReference>
<dbReference type="STRING" id="703135.A0A2A9NBG0"/>
<dbReference type="PANTHER" id="PTHR37475:SF1">
    <property type="entry name" value="ZYGOTE-SPECIFIC PROTEIN"/>
    <property type="match status" value="1"/>
</dbReference>
<evidence type="ECO:0000313" key="3">
    <source>
        <dbReference type="Proteomes" id="UP000242287"/>
    </source>
</evidence>
<feature type="signal peptide" evidence="1">
    <location>
        <begin position="1"/>
        <end position="25"/>
    </location>
</feature>
<accession>A0A2A9NBG0</accession>
<feature type="chain" id="PRO_5013242098" description="Cysteine-rich protein" evidence="1">
    <location>
        <begin position="26"/>
        <end position="88"/>
    </location>
</feature>
<evidence type="ECO:0000313" key="2">
    <source>
        <dbReference type="EMBL" id="PFH45591.1"/>
    </source>
</evidence>
<evidence type="ECO:0008006" key="4">
    <source>
        <dbReference type="Google" id="ProtNLM"/>
    </source>
</evidence>
<gene>
    <name evidence="2" type="ORF">AMATHDRAFT_158614</name>
</gene>
<dbReference type="OrthoDB" id="10063670at2759"/>
<keyword evidence="1" id="KW-0732">Signal</keyword>
<name>A0A2A9NBG0_9AGAR</name>
<dbReference type="PANTHER" id="PTHR37475">
    <property type="entry name" value="ZYGOTE-SPECIFIC CLASS V COPY B GENE PROTEIN"/>
    <property type="match status" value="1"/>
</dbReference>
<evidence type="ECO:0000256" key="1">
    <source>
        <dbReference type="SAM" id="SignalP"/>
    </source>
</evidence>
<keyword evidence="3" id="KW-1185">Reference proteome</keyword>
<dbReference type="EMBL" id="KZ302332">
    <property type="protein sequence ID" value="PFH45591.1"/>
    <property type="molecule type" value="Genomic_DNA"/>
</dbReference>
<organism evidence="2 3">
    <name type="scientific">Amanita thiersii Skay4041</name>
    <dbReference type="NCBI Taxonomy" id="703135"/>
    <lineage>
        <taxon>Eukaryota</taxon>
        <taxon>Fungi</taxon>
        <taxon>Dikarya</taxon>
        <taxon>Basidiomycota</taxon>
        <taxon>Agaricomycotina</taxon>
        <taxon>Agaricomycetes</taxon>
        <taxon>Agaricomycetidae</taxon>
        <taxon>Agaricales</taxon>
        <taxon>Pluteineae</taxon>
        <taxon>Amanitaceae</taxon>
        <taxon>Amanita</taxon>
    </lineage>
</organism>
<protein>
    <recommendedName>
        <fullName evidence="4">Cysteine-rich protein</fullName>
    </recommendedName>
</protein>